<evidence type="ECO:0000256" key="1">
    <source>
        <dbReference type="ARBA" id="ARBA00022679"/>
    </source>
</evidence>
<dbReference type="EMBL" id="RFFG01000049">
    <property type="protein sequence ID" value="RMI40821.1"/>
    <property type="molecule type" value="Genomic_DNA"/>
</dbReference>
<reference evidence="5 6" key="1">
    <citation type="submission" date="2018-10" db="EMBL/GenBank/DDBJ databases">
        <title>Isolation from soil.</title>
        <authorList>
            <person name="Hu J."/>
        </authorList>
    </citation>
    <scope>NUCLEOTIDE SEQUENCE [LARGE SCALE GENOMIC DNA]</scope>
    <source>
        <strain evidence="5 6">NEAU-Ht49</strain>
    </source>
</reference>
<comment type="caution">
    <text evidence="5">The sequence shown here is derived from an EMBL/GenBank/DDBJ whole genome shotgun (WGS) entry which is preliminary data.</text>
</comment>
<dbReference type="Proteomes" id="UP000282674">
    <property type="component" value="Unassembled WGS sequence"/>
</dbReference>
<dbReference type="PANTHER" id="PTHR43877:SF1">
    <property type="entry name" value="ACETYLTRANSFERASE"/>
    <property type="match status" value="1"/>
</dbReference>
<dbReference type="GO" id="GO:0016747">
    <property type="term" value="F:acyltransferase activity, transferring groups other than amino-acyl groups"/>
    <property type="evidence" value="ECO:0007669"/>
    <property type="project" value="InterPro"/>
</dbReference>
<sequence length="174" mass="19277">MNVRHATPGDAEAIAKVHVDAWRTAFRGVIPDAELDALHWTAWHGRWRERTAPGSGLTVLVADVDGEVAGFACSGPPRDDDLGPEHAWELYMMYLGPASWRRGIGTALMRRTLEELPARVPAMVLWVLDVNTRARSFYERHGMAPDGTSRTSRLGPPNLDHRYRIDTGKPSGPS</sequence>
<dbReference type="PANTHER" id="PTHR43877">
    <property type="entry name" value="AMINOALKYLPHOSPHONATE N-ACETYLTRANSFERASE-RELATED-RELATED"/>
    <property type="match status" value="1"/>
</dbReference>
<dbReference type="Pfam" id="PF00583">
    <property type="entry name" value="Acetyltransf_1"/>
    <property type="match status" value="1"/>
</dbReference>
<organism evidence="5 6">
    <name type="scientific">Actinomadura harenae</name>
    <dbReference type="NCBI Taxonomy" id="2483351"/>
    <lineage>
        <taxon>Bacteria</taxon>
        <taxon>Bacillati</taxon>
        <taxon>Actinomycetota</taxon>
        <taxon>Actinomycetes</taxon>
        <taxon>Streptosporangiales</taxon>
        <taxon>Thermomonosporaceae</taxon>
        <taxon>Actinomadura</taxon>
    </lineage>
</organism>
<protein>
    <submittedName>
        <fullName evidence="5">GNAT family N-acetyltransferase</fullName>
    </submittedName>
</protein>
<dbReference type="Gene3D" id="3.40.630.30">
    <property type="match status" value="1"/>
</dbReference>
<feature type="domain" description="N-acetyltransferase" evidence="4">
    <location>
        <begin position="1"/>
        <end position="166"/>
    </location>
</feature>
<evidence type="ECO:0000256" key="3">
    <source>
        <dbReference type="SAM" id="MobiDB-lite"/>
    </source>
</evidence>
<evidence type="ECO:0000259" key="4">
    <source>
        <dbReference type="PROSITE" id="PS51186"/>
    </source>
</evidence>
<accession>A0A3M2LTK4</accession>
<evidence type="ECO:0000313" key="6">
    <source>
        <dbReference type="Proteomes" id="UP000282674"/>
    </source>
</evidence>
<dbReference type="PROSITE" id="PS51186">
    <property type="entry name" value="GNAT"/>
    <property type="match status" value="1"/>
</dbReference>
<dbReference type="OrthoDB" id="5243635at2"/>
<dbReference type="SUPFAM" id="SSF55729">
    <property type="entry name" value="Acyl-CoA N-acyltransferases (Nat)"/>
    <property type="match status" value="1"/>
</dbReference>
<dbReference type="RefSeq" id="WP_122196918.1">
    <property type="nucleotide sequence ID" value="NZ_JBHSKC010000005.1"/>
</dbReference>
<evidence type="ECO:0000313" key="5">
    <source>
        <dbReference type="EMBL" id="RMI40821.1"/>
    </source>
</evidence>
<keyword evidence="2" id="KW-0012">Acyltransferase</keyword>
<keyword evidence="6" id="KW-1185">Reference proteome</keyword>
<evidence type="ECO:0000256" key="2">
    <source>
        <dbReference type="ARBA" id="ARBA00023315"/>
    </source>
</evidence>
<dbReference type="CDD" id="cd04301">
    <property type="entry name" value="NAT_SF"/>
    <property type="match status" value="1"/>
</dbReference>
<dbReference type="InterPro" id="IPR016181">
    <property type="entry name" value="Acyl_CoA_acyltransferase"/>
</dbReference>
<dbReference type="InterPro" id="IPR000182">
    <property type="entry name" value="GNAT_dom"/>
</dbReference>
<dbReference type="AlphaFoldDB" id="A0A3M2LTK4"/>
<proteinExistence type="predicted"/>
<dbReference type="InterPro" id="IPR050832">
    <property type="entry name" value="Bact_Acetyltransf"/>
</dbReference>
<name>A0A3M2LTK4_9ACTN</name>
<keyword evidence="1 5" id="KW-0808">Transferase</keyword>
<gene>
    <name evidence="5" type="ORF">EBO15_25250</name>
</gene>
<feature type="region of interest" description="Disordered" evidence="3">
    <location>
        <begin position="141"/>
        <end position="174"/>
    </location>
</feature>